<organism evidence="1 2">
    <name type="scientific">Mucilaginibacter boryungensis</name>
    <dbReference type="NCBI Taxonomy" id="768480"/>
    <lineage>
        <taxon>Bacteria</taxon>
        <taxon>Pseudomonadati</taxon>
        <taxon>Bacteroidota</taxon>
        <taxon>Sphingobacteriia</taxon>
        <taxon>Sphingobacteriales</taxon>
        <taxon>Sphingobacteriaceae</taxon>
        <taxon>Mucilaginibacter</taxon>
    </lineage>
</organism>
<evidence type="ECO:0000313" key="1">
    <source>
        <dbReference type="EMBL" id="MBE9668089.1"/>
    </source>
</evidence>
<evidence type="ECO:0008006" key="3">
    <source>
        <dbReference type="Google" id="ProtNLM"/>
    </source>
</evidence>
<dbReference type="EMBL" id="JADFFM010000002">
    <property type="protein sequence ID" value="MBE9668089.1"/>
    <property type="molecule type" value="Genomic_DNA"/>
</dbReference>
<comment type="caution">
    <text evidence="1">The sequence shown here is derived from an EMBL/GenBank/DDBJ whole genome shotgun (WGS) entry which is preliminary data.</text>
</comment>
<sequence length="305" mass="35412">MILLIPDNRVCPNKETKYPVTSISPILWIKTDSADYTVVSIDGFIVTNERKVNGIFKKFEYQSEAAVEDIAIDDINSVFSESEIRLLKDFSQVMNCGFFTFIWPENFPEGYEQSAKLIHSYTFNFNDGHLEINTHKLISIEELEDGIRKLRGYSFKTVKSLNAASSNVECYLANNTLNPWPGDIDTIIYDKVKGKYLAIVEFKTHNLDQPIEQEHIGKYGDQDWRRFNVLFDLADNFNEKLGYKPKLFFIVWGTNPDLKNHTNIKIDLIERDKILRSFLFPRPAYNQFSDDLFKFILKEANETAI</sequence>
<keyword evidence="2" id="KW-1185">Reference proteome</keyword>
<evidence type="ECO:0000313" key="2">
    <source>
        <dbReference type="Proteomes" id="UP000632774"/>
    </source>
</evidence>
<protein>
    <recommendedName>
        <fullName evidence="3">PD-(D/E)XK nuclease superfamily protein</fullName>
    </recommendedName>
</protein>
<name>A0ABR9XM04_9SPHI</name>
<accession>A0ABR9XM04</accession>
<proteinExistence type="predicted"/>
<dbReference type="RefSeq" id="WP_194107517.1">
    <property type="nucleotide sequence ID" value="NZ_JADFFM010000002.1"/>
</dbReference>
<dbReference type="Proteomes" id="UP000632774">
    <property type="component" value="Unassembled WGS sequence"/>
</dbReference>
<reference evidence="1 2" key="1">
    <citation type="submission" date="2020-10" db="EMBL/GenBank/DDBJ databases">
        <title>Mucilaginibacter mali sp. nov., isolated from rhizosphere soil of apple orchard.</title>
        <authorList>
            <person name="Lee J.-S."/>
            <person name="Kim H.S."/>
            <person name="Kim J.-S."/>
        </authorList>
    </citation>
    <scope>NUCLEOTIDE SEQUENCE [LARGE SCALE GENOMIC DNA]</scope>
    <source>
        <strain evidence="1 2">KCTC 23157</strain>
    </source>
</reference>
<gene>
    <name evidence="1" type="ORF">IRJ18_17090</name>
</gene>